<evidence type="ECO:0000256" key="11">
    <source>
        <dbReference type="ARBA" id="ARBA00023136"/>
    </source>
</evidence>
<keyword evidence="12 18" id="KW-0675">Receptor</keyword>
<gene>
    <name evidence="18" type="ORF">Slati_2295800</name>
</gene>
<dbReference type="AlphaFoldDB" id="A0AAW2W9C3"/>
<evidence type="ECO:0000259" key="17">
    <source>
        <dbReference type="PROSITE" id="PS50011"/>
    </source>
</evidence>
<comment type="catalytic activity">
    <reaction evidence="14">
        <text>L-threonyl-[protein] + ATP = O-phospho-L-threonyl-[protein] + ADP + H(+)</text>
        <dbReference type="Rhea" id="RHEA:46608"/>
        <dbReference type="Rhea" id="RHEA-COMP:11060"/>
        <dbReference type="Rhea" id="RHEA-COMP:11605"/>
        <dbReference type="ChEBI" id="CHEBI:15378"/>
        <dbReference type="ChEBI" id="CHEBI:30013"/>
        <dbReference type="ChEBI" id="CHEBI:30616"/>
        <dbReference type="ChEBI" id="CHEBI:61977"/>
        <dbReference type="ChEBI" id="CHEBI:456216"/>
        <dbReference type="EC" id="2.7.11.1"/>
    </reaction>
</comment>
<organism evidence="18">
    <name type="scientific">Sesamum latifolium</name>
    <dbReference type="NCBI Taxonomy" id="2727402"/>
    <lineage>
        <taxon>Eukaryota</taxon>
        <taxon>Viridiplantae</taxon>
        <taxon>Streptophyta</taxon>
        <taxon>Embryophyta</taxon>
        <taxon>Tracheophyta</taxon>
        <taxon>Spermatophyta</taxon>
        <taxon>Magnoliopsida</taxon>
        <taxon>eudicotyledons</taxon>
        <taxon>Gunneridae</taxon>
        <taxon>Pentapetalae</taxon>
        <taxon>asterids</taxon>
        <taxon>lamiids</taxon>
        <taxon>Lamiales</taxon>
        <taxon>Pedaliaceae</taxon>
        <taxon>Sesamum</taxon>
    </lineage>
</organism>
<evidence type="ECO:0000256" key="14">
    <source>
        <dbReference type="ARBA" id="ARBA00047899"/>
    </source>
</evidence>
<keyword evidence="3" id="KW-0723">Serine/threonine-protein kinase</keyword>
<comment type="subcellular location">
    <subcellularLocation>
        <location evidence="1">Membrane</location>
        <topology evidence="1">Single-pass type I membrane protein</topology>
    </subcellularLocation>
</comment>
<dbReference type="Gene3D" id="1.10.510.10">
    <property type="entry name" value="Transferase(Phosphotransferase) domain 1"/>
    <property type="match status" value="1"/>
</dbReference>
<evidence type="ECO:0000256" key="12">
    <source>
        <dbReference type="ARBA" id="ARBA00023170"/>
    </source>
</evidence>
<evidence type="ECO:0000256" key="2">
    <source>
        <dbReference type="ARBA" id="ARBA00012513"/>
    </source>
</evidence>
<evidence type="ECO:0000256" key="4">
    <source>
        <dbReference type="ARBA" id="ARBA00022679"/>
    </source>
</evidence>
<evidence type="ECO:0000256" key="16">
    <source>
        <dbReference type="SAM" id="Phobius"/>
    </source>
</evidence>
<dbReference type="SMART" id="SM00220">
    <property type="entry name" value="S_TKc"/>
    <property type="match status" value="1"/>
</dbReference>
<dbReference type="InterPro" id="IPR011009">
    <property type="entry name" value="Kinase-like_dom_sf"/>
</dbReference>
<dbReference type="InterPro" id="IPR043891">
    <property type="entry name" value="SPARK"/>
</dbReference>
<dbReference type="PANTHER" id="PTHR47973">
    <property type="entry name" value="CYSTEINE-RICH RECEPTOR-LIKE PROTEIN KINASE 3"/>
    <property type="match status" value="1"/>
</dbReference>
<name>A0AAW2W9C3_9LAMI</name>
<reference evidence="18" key="1">
    <citation type="submission" date="2020-06" db="EMBL/GenBank/DDBJ databases">
        <authorList>
            <person name="Li T."/>
            <person name="Hu X."/>
            <person name="Zhang T."/>
            <person name="Song X."/>
            <person name="Zhang H."/>
            <person name="Dai N."/>
            <person name="Sheng W."/>
            <person name="Hou X."/>
            <person name="Wei L."/>
        </authorList>
    </citation>
    <scope>NUCLEOTIDE SEQUENCE</scope>
    <source>
        <strain evidence="18">KEN1</strain>
        <tissue evidence="18">Leaf</tissue>
    </source>
</reference>
<dbReference type="GO" id="GO:0005524">
    <property type="term" value="F:ATP binding"/>
    <property type="evidence" value="ECO:0007669"/>
    <property type="project" value="UniProtKB-KW"/>
</dbReference>
<proteinExistence type="predicted"/>
<dbReference type="GO" id="GO:0016020">
    <property type="term" value="C:membrane"/>
    <property type="evidence" value="ECO:0007669"/>
    <property type="project" value="UniProtKB-SubCell"/>
</dbReference>
<accession>A0AAW2W9C3</accession>
<dbReference type="GO" id="GO:0004674">
    <property type="term" value="F:protein serine/threonine kinase activity"/>
    <property type="evidence" value="ECO:0007669"/>
    <property type="project" value="UniProtKB-KW"/>
</dbReference>
<keyword evidence="9" id="KW-0067">ATP-binding</keyword>
<dbReference type="Pfam" id="PF19160">
    <property type="entry name" value="SPARK"/>
    <property type="match status" value="1"/>
</dbReference>
<dbReference type="PROSITE" id="PS50011">
    <property type="entry name" value="PROTEIN_KINASE_DOM"/>
    <property type="match status" value="1"/>
</dbReference>
<keyword evidence="10 16" id="KW-1133">Transmembrane helix</keyword>
<reference evidence="18" key="2">
    <citation type="journal article" date="2024" name="Plant">
        <title>Genomic evolution and insights into agronomic trait innovations of Sesamum species.</title>
        <authorList>
            <person name="Miao H."/>
            <person name="Wang L."/>
            <person name="Qu L."/>
            <person name="Liu H."/>
            <person name="Sun Y."/>
            <person name="Le M."/>
            <person name="Wang Q."/>
            <person name="Wei S."/>
            <person name="Zheng Y."/>
            <person name="Lin W."/>
            <person name="Duan Y."/>
            <person name="Cao H."/>
            <person name="Xiong S."/>
            <person name="Wang X."/>
            <person name="Wei L."/>
            <person name="Li C."/>
            <person name="Ma Q."/>
            <person name="Ju M."/>
            <person name="Zhao R."/>
            <person name="Li G."/>
            <person name="Mu C."/>
            <person name="Tian Q."/>
            <person name="Mei H."/>
            <person name="Zhang T."/>
            <person name="Gao T."/>
            <person name="Zhang H."/>
        </authorList>
    </citation>
    <scope>NUCLEOTIDE SEQUENCE</scope>
    <source>
        <strain evidence="18">KEN1</strain>
    </source>
</reference>
<comment type="catalytic activity">
    <reaction evidence="15">
        <text>L-seryl-[protein] + ATP = O-phospho-L-seryl-[protein] + ADP + H(+)</text>
        <dbReference type="Rhea" id="RHEA:17989"/>
        <dbReference type="Rhea" id="RHEA-COMP:9863"/>
        <dbReference type="Rhea" id="RHEA-COMP:11604"/>
        <dbReference type="ChEBI" id="CHEBI:15378"/>
        <dbReference type="ChEBI" id="CHEBI:29999"/>
        <dbReference type="ChEBI" id="CHEBI:30616"/>
        <dbReference type="ChEBI" id="CHEBI:83421"/>
        <dbReference type="ChEBI" id="CHEBI:456216"/>
        <dbReference type="EC" id="2.7.11.1"/>
    </reaction>
</comment>
<keyword evidence="8 18" id="KW-0418">Kinase</keyword>
<dbReference type="EMBL" id="JACGWN010000008">
    <property type="protein sequence ID" value="KAL0438128.1"/>
    <property type="molecule type" value="Genomic_DNA"/>
</dbReference>
<evidence type="ECO:0000256" key="15">
    <source>
        <dbReference type="ARBA" id="ARBA00048679"/>
    </source>
</evidence>
<dbReference type="PROSITE" id="PS00108">
    <property type="entry name" value="PROTEIN_KINASE_ST"/>
    <property type="match status" value="1"/>
</dbReference>
<evidence type="ECO:0000256" key="1">
    <source>
        <dbReference type="ARBA" id="ARBA00004479"/>
    </source>
</evidence>
<keyword evidence="6" id="KW-0732">Signal</keyword>
<evidence type="ECO:0000256" key="13">
    <source>
        <dbReference type="ARBA" id="ARBA00023180"/>
    </source>
</evidence>
<evidence type="ECO:0000256" key="5">
    <source>
        <dbReference type="ARBA" id="ARBA00022692"/>
    </source>
</evidence>
<dbReference type="Pfam" id="PF00069">
    <property type="entry name" value="Pkinase"/>
    <property type="match status" value="1"/>
</dbReference>
<keyword evidence="13" id="KW-0325">Glycoprotein</keyword>
<evidence type="ECO:0000256" key="3">
    <source>
        <dbReference type="ARBA" id="ARBA00022527"/>
    </source>
</evidence>
<evidence type="ECO:0000256" key="9">
    <source>
        <dbReference type="ARBA" id="ARBA00022840"/>
    </source>
</evidence>
<dbReference type="SUPFAM" id="SSF56112">
    <property type="entry name" value="Protein kinase-like (PK-like)"/>
    <property type="match status" value="1"/>
</dbReference>
<feature type="domain" description="Protein kinase" evidence="17">
    <location>
        <begin position="218"/>
        <end position="531"/>
    </location>
</feature>
<dbReference type="InterPro" id="IPR000719">
    <property type="entry name" value="Prot_kinase_dom"/>
</dbReference>
<sequence>MFSLPSSSSSLIFALIRQLILYAPSILIMLKPSHGTLPCAKNQFNQPAAKLFTAFSVWVLPSTSKKPPCFISLMQILHLLAWQTSEKSSFLCQYPVPCSLLASVTQLNSSIGPSTSCAGIVTVNNWTQRIYTYAPLESSCNGDLTGLTRCSLCVDAGLKVNSYLVSLHPNSTKCFFFAILFAAGIVNDYGPEDVRTACIFGLPLSSSANGKGSNNTKRKLLFGVMGGFIGTCFAVILFLVYRKWDKKKKQDLMHESYVHSMKSRGCLTQMALKLLSSKFLIWNPKGTTNSPMRQRSSARSGTEIFLLSGDSALQVRDLRARRGISFDFMSNGSLENHLFVNDKKQNLSWPQCKNIILDIAKGLAYLHYGIKPAIYHRDIKATNILLDSDMKAKVADFGLAKQSAEGQSHLTTRVAGTHGYLAPEYALYGQLTDKSDVYSFGIVILEIMSSRRVLDASETSKILITDWAWALVKSGRVEEVFHESIRNEGPKGVMERFVRVGLLCAHVMVALRPTIADALKMLEGDIDIPRLPDRPLPLTREMLQMPFKYSSSTSGGSRAKLSISS</sequence>
<keyword evidence="4" id="KW-0808">Transferase</keyword>
<evidence type="ECO:0000256" key="10">
    <source>
        <dbReference type="ARBA" id="ARBA00022989"/>
    </source>
</evidence>
<dbReference type="EC" id="2.7.11.1" evidence="2"/>
<keyword evidence="5 16" id="KW-0812">Transmembrane</keyword>
<protein>
    <recommendedName>
        <fullName evidence="2">non-specific serine/threonine protein kinase</fullName>
        <ecNumber evidence="2">2.7.11.1</ecNumber>
    </recommendedName>
</protein>
<keyword evidence="7" id="KW-0547">Nucleotide-binding</keyword>
<keyword evidence="11 16" id="KW-0472">Membrane</keyword>
<evidence type="ECO:0000256" key="7">
    <source>
        <dbReference type="ARBA" id="ARBA00022741"/>
    </source>
</evidence>
<evidence type="ECO:0000256" key="6">
    <source>
        <dbReference type="ARBA" id="ARBA00022729"/>
    </source>
</evidence>
<dbReference type="FunFam" id="1.10.510.10:FF:000287">
    <property type="entry name" value="probable LRR receptor-like serine/threonine-protein kinase RKF3"/>
    <property type="match status" value="1"/>
</dbReference>
<feature type="transmembrane region" description="Helical" evidence="16">
    <location>
        <begin position="220"/>
        <end position="241"/>
    </location>
</feature>
<dbReference type="InterPro" id="IPR052059">
    <property type="entry name" value="CR_Ser/Thr_kinase"/>
</dbReference>
<comment type="caution">
    <text evidence="18">The sequence shown here is derived from an EMBL/GenBank/DDBJ whole genome shotgun (WGS) entry which is preliminary data.</text>
</comment>
<feature type="transmembrane region" description="Helical" evidence="16">
    <location>
        <begin position="12"/>
        <end position="30"/>
    </location>
</feature>
<evidence type="ECO:0000256" key="8">
    <source>
        <dbReference type="ARBA" id="ARBA00022777"/>
    </source>
</evidence>
<dbReference type="InterPro" id="IPR008271">
    <property type="entry name" value="Ser/Thr_kinase_AS"/>
</dbReference>
<evidence type="ECO:0000313" key="18">
    <source>
        <dbReference type="EMBL" id="KAL0438128.1"/>
    </source>
</evidence>